<sequence length="190" mass="22133">MSKRTLLTYFSSSSSKTNDNTPKTPRVEFRCSDIISDPGMRKPIDEYPSKIRDQVKRAYILSGPTQQALGFTYPRKWQSGEWRSFSAALDAAFCFYFYLFFELGKPENFGSNVFPKVGYKQYKKALEKFDKHAASQSHCNSRLKCDDFMNQRTSVARKIEKYTKEEERRYKIRLTSSIDVARFLIMQGDA</sequence>
<evidence type="ECO:0000313" key="4">
    <source>
        <dbReference type="Proteomes" id="UP000244336"/>
    </source>
</evidence>
<dbReference type="STRING" id="1504633.A0A2T7DLI2"/>
<protein>
    <recommendedName>
        <fullName evidence="2">TTF-type domain-containing protein</fullName>
    </recommendedName>
</protein>
<evidence type="ECO:0000313" key="3">
    <source>
        <dbReference type="EMBL" id="PUZ56430.1"/>
    </source>
</evidence>
<reference evidence="3 4" key="1">
    <citation type="submission" date="2018-04" db="EMBL/GenBank/DDBJ databases">
        <title>WGS assembly of Panicum hallii var. hallii HAL2.</title>
        <authorList>
            <person name="Lovell J."/>
            <person name="Jenkins J."/>
            <person name="Lowry D."/>
            <person name="Mamidi S."/>
            <person name="Sreedasyam A."/>
            <person name="Weng X."/>
            <person name="Barry K."/>
            <person name="Bonette J."/>
            <person name="Campitelli B."/>
            <person name="Daum C."/>
            <person name="Gordon S."/>
            <person name="Gould B."/>
            <person name="Lipzen A."/>
            <person name="MacQueen A."/>
            <person name="Palacio-Mejia J."/>
            <person name="Plott C."/>
            <person name="Shakirov E."/>
            <person name="Shu S."/>
            <person name="Yoshinaga Y."/>
            <person name="Zane M."/>
            <person name="Rokhsar D."/>
            <person name="Grimwood J."/>
            <person name="Schmutz J."/>
            <person name="Juenger T."/>
        </authorList>
    </citation>
    <scope>NUCLEOTIDE SEQUENCE [LARGE SCALE GENOMIC DNA]</scope>
    <source>
        <strain evidence="4">cv. HAL2</strain>
    </source>
</reference>
<evidence type="ECO:0000256" key="1">
    <source>
        <dbReference type="SAM" id="MobiDB-lite"/>
    </source>
</evidence>
<proteinExistence type="predicted"/>
<gene>
    <name evidence="3" type="ORF">GQ55_5G300000</name>
</gene>
<dbReference type="InterPro" id="IPR025398">
    <property type="entry name" value="DUF4371"/>
</dbReference>
<dbReference type="SMART" id="SM00597">
    <property type="entry name" value="ZnF_TTF"/>
    <property type="match status" value="1"/>
</dbReference>
<organism evidence="3 4">
    <name type="scientific">Panicum hallii var. hallii</name>
    <dbReference type="NCBI Taxonomy" id="1504633"/>
    <lineage>
        <taxon>Eukaryota</taxon>
        <taxon>Viridiplantae</taxon>
        <taxon>Streptophyta</taxon>
        <taxon>Embryophyta</taxon>
        <taxon>Tracheophyta</taxon>
        <taxon>Spermatophyta</taxon>
        <taxon>Magnoliopsida</taxon>
        <taxon>Liliopsida</taxon>
        <taxon>Poales</taxon>
        <taxon>Poaceae</taxon>
        <taxon>PACMAD clade</taxon>
        <taxon>Panicoideae</taxon>
        <taxon>Panicodae</taxon>
        <taxon>Paniceae</taxon>
        <taxon>Panicinae</taxon>
        <taxon>Panicum</taxon>
        <taxon>Panicum sect. Panicum</taxon>
    </lineage>
</organism>
<dbReference type="OrthoDB" id="672832at2759"/>
<dbReference type="Pfam" id="PF14291">
    <property type="entry name" value="DUF4371"/>
    <property type="match status" value="1"/>
</dbReference>
<feature type="domain" description="TTF-type" evidence="2">
    <location>
        <begin position="73"/>
        <end position="161"/>
    </location>
</feature>
<dbReference type="Proteomes" id="UP000244336">
    <property type="component" value="Chromosome 5"/>
</dbReference>
<name>A0A2T7DLI2_9POAL</name>
<dbReference type="EMBL" id="CM009753">
    <property type="protein sequence ID" value="PUZ56430.1"/>
    <property type="molecule type" value="Genomic_DNA"/>
</dbReference>
<dbReference type="Gramene" id="PUZ56430">
    <property type="protein sequence ID" value="PUZ56430"/>
    <property type="gene ID" value="GQ55_5G300000"/>
</dbReference>
<feature type="region of interest" description="Disordered" evidence="1">
    <location>
        <begin position="1"/>
        <end position="24"/>
    </location>
</feature>
<dbReference type="PANTHER" id="PTHR45749">
    <property type="match status" value="1"/>
</dbReference>
<evidence type="ECO:0000259" key="2">
    <source>
        <dbReference type="SMART" id="SM00597"/>
    </source>
</evidence>
<feature type="compositionally biased region" description="Polar residues" evidence="1">
    <location>
        <begin position="8"/>
        <end position="23"/>
    </location>
</feature>
<accession>A0A2T7DLI2</accession>
<dbReference type="InterPro" id="IPR006580">
    <property type="entry name" value="Znf_TTF"/>
</dbReference>
<dbReference type="PANTHER" id="PTHR45749:SF34">
    <property type="entry name" value="ZINC FINGER MYM-TYPE PROTEIN 1-LIKE"/>
    <property type="match status" value="1"/>
</dbReference>
<dbReference type="AlphaFoldDB" id="A0A2T7DLI2"/>
<keyword evidence="4" id="KW-1185">Reference proteome</keyword>